<proteinExistence type="predicted"/>
<evidence type="ECO:0000313" key="2">
    <source>
        <dbReference type="Proteomes" id="UP001148662"/>
    </source>
</evidence>
<sequence length="256" mass="28101">MDSSTKDSHTHSGAHIHQHLLTSDGGEKGSTHHDYAKANQEHFDHEAKLQGNYEKSEWIGLSRKLGRGLVETYKELFTENTTVLDYACGPGIVSAEIVPHVKSITGVDISQGMVDSYNARAKDLTISPERMHAIRTELKGTNGELDGRKFELVVCTMAYHHFTDVADTTRILASVLAPGGSLLVVDWLRDAQGNTEDLFMGNDQLKKINPHSGFTEAEMRGILDGAGLGGFAFQAWGEEEVMGHRVRPFVAKGTRV</sequence>
<protein>
    <submittedName>
        <fullName evidence="1">Uncharacterized protein</fullName>
    </submittedName>
</protein>
<organism evidence="1 2">
    <name type="scientific">Phlebia brevispora</name>
    <dbReference type="NCBI Taxonomy" id="194682"/>
    <lineage>
        <taxon>Eukaryota</taxon>
        <taxon>Fungi</taxon>
        <taxon>Dikarya</taxon>
        <taxon>Basidiomycota</taxon>
        <taxon>Agaricomycotina</taxon>
        <taxon>Agaricomycetes</taxon>
        <taxon>Polyporales</taxon>
        <taxon>Meruliaceae</taxon>
        <taxon>Phlebia</taxon>
    </lineage>
</organism>
<accession>A0ACC1SIV4</accession>
<dbReference type="EMBL" id="JANHOG010001236">
    <property type="protein sequence ID" value="KAJ3540739.1"/>
    <property type="molecule type" value="Genomic_DNA"/>
</dbReference>
<gene>
    <name evidence="1" type="ORF">NM688_g6183</name>
</gene>
<name>A0ACC1SIV4_9APHY</name>
<comment type="caution">
    <text evidence="1">The sequence shown here is derived from an EMBL/GenBank/DDBJ whole genome shotgun (WGS) entry which is preliminary data.</text>
</comment>
<keyword evidence="2" id="KW-1185">Reference proteome</keyword>
<reference evidence="1" key="1">
    <citation type="submission" date="2022-07" db="EMBL/GenBank/DDBJ databases">
        <title>Genome Sequence of Phlebia brevispora.</title>
        <authorList>
            <person name="Buettner E."/>
        </authorList>
    </citation>
    <scope>NUCLEOTIDE SEQUENCE</scope>
    <source>
        <strain evidence="1">MPL23</strain>
    </source>
</reference>
<dbReference type="Proteomes" id="UP001148662">
    <property type="component" value="Unassembled WGS sequence"/>
</dbReference>
<evidence type="ECO:0000313" key="1">
    <source>
        <dbReference type="EMBL" id="KAJ3540739.1"/>
    </source>
</evidence>